<evidence type="ECO:0000256" key="2">
    <source>
        <dbReference type="SAM" id="Phobius"/>
    </source>
</evidence>
<keyword evidence="2" id="KW-0812">Transmembrane</keyword>
<evidence type="ECO:0000313" key="4">
    <source>
        <dbReference type="EMBL" id="MEZ3165754.1"/>
    </source>
</evidence>
<organism evidence="3 5">
    <name type="scientific">Halorubrum ejinorense</name>
    <dbReference type="NCBI Taxonomy" id="425309"/>
    <lineage>
        <taxon>Archaea</taxon>
        <taxon>Methanobacteriati</taxon>
        <taxon>Methanobacteriota</taxon>
        <taxon>Stenosarchaea group</taxon>
        <taxon>Halobacteria</taxon>
        <taxon>Halobacteriales</taxon>
        <taxon>Haloferacaceae</taxon>
        <taxon>Halorubrum</taxon>
    </lineage>
</organism>
<feature type="region of interest" description="Disordered" evidence="1">
    <location>
        <begin position="33"/>
        <end position="70"/>
    </location>
</feature>
<dbReference type="EMBL" id="JBEDNW010000001">
    <property type="protein sequence ID" value="MEZ3165754.1"/>
    <property type="molecule type" value="Genomic_DNA"/>
</dbReference>
<keyword evidence="2" id="KW-0472">Membrane</keyword>
<reference evidence="3" key="2">
    <citation type="submission" date="2023-12" db="EMBL/GenBank/DDBJ databases">
        <authorList>
            <person name="Sun Q."/>
            <person name="Inoue M."/>
        </authorList>
    </citation>
    <scope>NUCLEOTIDE SEQUENCE</scope>
    <source>
        <strain evidence="3">JCM 14265</strain>
    </source>
</reference>
<gene>
    <name evidence="4" type="ORF">ABNG02_00260</name>
    <name evidence="3" type="ORF">GCM10008994_18740</name>
</gene>
<accession>A0AAV3STF3</accession>
<comment type="caution">
    <text evidence="3">The sequence shown here is derived from an EMBL/GenBank/DDBJ whole genome shotgun (WGS) entry which is preliminary data.</text>
</comment>
<evidence type="ECO:0000313" key="6">
    <source>
        <dbReference type="Proteomes" id="UP001567571"/>
    </source>
</evidence>
<dbReference type="RefSeq" id="WP_343778544.1">
    <property type="nucleotide sequence ID" value="NZ_BAAADQ010000009.1"/>
</dbReference>
<reference evidence="3" key="1">
    <citation type="journal article" date="2014" name="Int. J. Syst. Evol. Microbiol.">
        <title>Complete genome sequence of Corynebacterium casei LMG S-19264T (=DSM 44701T), isolated from a smear-ripened cheese.</title>
        <authorList>
            <consortium name="US DOE Joint Genome Institute (JGI-PGF)"/>
            <person name="Walter F."/>
            <person name="Albersmeier A."/>
            <person name="Kalinowski J."/>
            <person name="Ruckert C."/>
        </authorList>
    </citation>
    <scope>NUCLEOTIDE SEQUENCE</scope>
    <source>
        <strain evidence="3">JCM 14265</strain>
    </source>
</reference>
<feature type="compositionally biased region" description="Acidic residues" evidence="1">
    <location>
        <begin position="44"/>
        <end position="61"/>
    </location>
</feature>
<dbReference type="EMBL" id="BAAADQ010000009">
    <property type="protein sequence ID" value="GAA0543992.1"/>
    <property type="molecule type" value="Genomic_DNA"/>
</dbReference>
<protein>
    <submittedName>
        <fullName evidence="3">Uncharacterized protein</fullName>
    </submittedName>
</protein>
<name>A0AAV3STF3_9EURY</name>
<dbReference type="Proteomes" id="UP001501425">
    <property type="component" value="Unassembled WGS sequence"/>
</dbReference>
<feature type="transmembrane region" description="Helical" evidence="2">
    <location>
        <begin position="6"/>
        <end position="28"/>
    </location>
</feature>
<reference evidence="4 6" key="3">
    <citation type="submission" date="2024-06" db="EMBL/GenBank/DDBJ databases">
        <title>Halorubrum miltondacostae sp. nov., a potential PHA producer isolated from an inland solar saltern in Rio Maior, Portugal.</title>
        <authorList>
            <person name="Albuquerque L."/>
            <person name="Viver T."/>
            <person name="Barroso C."/>
            <person name="Claudino R."/>
            <person name="Galvan M."/>
            <person name="Simoes G."/>
            <person name="Lobo Da Cunha A."/>
            <person name="Egas C."/>
        </authorList>
    </citation>
    <scope>NUCLEOTIDE SEQUENCE [LARGE SCALE GENOMIC DNA]</scope>
    <source>
        <strain evidence="4 6">DSM 18646</strain>
    </source>
</reference>
<evidence type="ECO:0000313" key="3">
    <source>
        <dbReference type="EMBL" id="GAA0543992.1"/>
    </source>
</evidence>
<evidence type="ECO:0000256" key="1">
    <source>
        <dbReference type="SAM" id="MobiDB-lite"/>
    </source>
</evidence>
<evidence type="ECO:0000313" key="5">
    <source>
        <dbReference type="Proteomes" id="UP001501425"/>
    </source>
</evidence>
<keyword evidence="6" id="KW-1185">Reference proteome</keyword>
<dbReference type="Proteomes" id="UP001567571">
    <property type="component" value="Unassembled WGS sequence"/>
</dbReference>
<proteinExistence type="predicted"/>
<dbReference type="AlphaFoldDB" id="A0AAV3STF3"/>
<keyword evidence="2" id="KW-1133">Transmembrane helix</keyword>
<sequence>MVASVSTVGLVSVAMTVLMVAAMLYLVWETRDSDIHSPSPGNDEQPELGDTDEAAADDETQGELPDGSSA</sequence>